<proteinExistence type="inferred from homology"/>
<evidence type="ECO:0000256" key="4">
    <source>
        <dbReference type="ARBA" id="ARBA00022490"/>
    </source>
</evidence>
<evidence type="ECO:0000256" key="2">
    <source>
        <dbReference type="ARBA" id="ARBA00005528"/>
    </source>
</evidence>
<dbReference type="PIRSF" id="PIRSF015601">
    <property type="entry name" value="MTase_slr0722"/>
    <property type="match status" value="1"/>
</dbReference>
<evidence type="ECO:0000256" key="9">
    <source>
        <dbReference type="ARBA" id="ARBA00025699"/>
    </source>
</evidence>
<comment type="similarity">
    <text evidence="2">Belongs to the RNA methyltransferase RsmE family.</text>
</comment>
<protein>
    <recommendedName>
        <fullName evidence="3">16S rRNA (uracil(1498)-N(3))-methyltransferase</fullName>
        <ecNumber evidence="3">2.1.1.193</ecNumber>
    </recommendedName>
</protein>
<evidence type="ECO:0000259" key="12">
    <source>
        <dbReference type="Pfam" id="PF04452"/>
    </source>
</evidence>
<dbReference type="InterPro" id="IPR015947">
    <property type="entry name" value="PUA-like_sf"/>
</dbReference>
<keyword evidence="5" id="KW-0698">rRNA processing</keyword>
<evidence type="ECO:0000256" key="11">
    <source>
        <dbReference type="SAM" id="MobiDB-lite"/>
    </source>
</evidence>
<comment type="function">
    <text evidence="9">Specifically methylates the N3 position of the uracil ring of uridine 1498 (m3U1498) in 16S rRNA. Acts on the fully assembled 30S ribosomal subunit.</text>
</comment>
<dbReference type="Pfam" id="PF20260">
    <property type="entry name" value="PUA_4"/>
    <property type="match status" value="1"/>
</dbReference>
<dbReference type="NCBIfam" id="TIGR00046">
    <property type="entry name" value="RsmE family RNA methyltransferase"/>
    <property type="match status" value="1"/>
</dbReference>
<keyword evidence="6 14" id="KW-0489">Methyltransferase</keyword>
<organism evidence="14">
    <name type="scientific">uncultured organism</name>
    <dbReference type="NCBI Taxonomy" id="155900"/>
    <lineage>
        <taxon>unclassified sequences</taxon>
        <taxon>environmental samples</taxon>
    </lineage>
</organism>
<dbReference type="GO" id="GO:0070042">
    <property type="term" value="F:rRNA (uridine-N3-)-methyltransferase activity"/>
    <property type="evidence" value="ECO:0007669"/>
    <property type="project" value="TreeGrafter"/>
</dbReference>
<sequence length="250" mass="26990">MSRSETRIHLPGPLSAGTTINAPDETVRHLRARRLRAGDALTVFDGKGGEYAARVDTLERRDARLTLTEHRLRESEPPRPFLLLQGVAKGDRMDFAVQKGVELGMTRMIPVITARSTVRLGDERAARRRAHWERVAISACEQCGRNRIPRIDTPCTLETAWSMTADHSGVVLDPDGGTSISDLPAPDGGIALLVGPEGGLSNGEVEEAAGQGFARLALGPRILRAETAGIAALTLLQARFGDLARGDRTF</sequence>
<keyword evidence="8" id="KW-0949">S-adenosyl-L-methionine</keyword>
<feature type="region of interest" description="Disordered" evidence="11">
    <location>
        <begin position="1"/>
        <end position="20"/>
    </location>
</feature>
<dbReference type="GO" id="GO:0070475">
    <property type="term" value="P:rRNA base methylation"/>
    <property type="evidence" value="ECO:0007669"/>
    <property type="project" value="TreeGrafter"/>
</dbReference>
<dbReference type="InterPro" id="IPR046887">
    <property type="entry name" value="RsmE_PUA-like"/>
</dbReference>
<dbReference type="SUPFAM" id="SSF88697">
    <property type="entry name" value="PUA domain-like"/>
    <property type="match status" value="1"/>
</dbReference>
<dbReference type="EMBL" id="MN079199">
    <property type="protein sequence ID" value="QEA07073.1"/>
    <property type="molecule type" value="Genomic_DNA"/>
</dbReference>
<feature type="domain" description="Ribosomal RNA small subunit methyltransferase E PUA-like" evidence="13">
    <location>
        <begin position="23"/>
        <end position="61"/>
    </location>
</feature>
<dbReference type="NCBIfam" id="NF008692">
    <property type="entry name" value="PRK11713.1-5"/>
    <property type="match status" value="1"/>
</dbReference>
<dbReference type="InterPro" id="IPR029028">
    <property type="entry name" value="Alpha/beta_knot_MTases"/>
</dbReference>
<evidence type="ECO:0000259" key="13">
    <source>
        <dbReference type="Pfam" id="PF20260"/>
    </source>
</evidence>
<dbReference type="CDD" id="cd18084">
    <property type="entry name" value="RsmE-like"/>
    <property type="match status" value="1"/>
</dbReference>
<evidence type="ECO:0000256" key="10">
    <source>
        <dbReference type="ARBA" id="ARBA00047944"/>
    </source>
</evidence>
<evidence type="ECO:0000256" key="8">
    <source>
        <dbReference type="ARBA" id="ARBA00022691"/>
    </source>
</evidence>
<evidence type="ECO:0000256" key="1">
    <source>
        <dbReference type="ARBA" id="ARBA00004496"/>
    </source>
</evidence>
<evidence type="ECO:0000256" key="5">
    <source>
        <dbReference type="ARBA" id="ARBA00022552"/>
    </source>
</evidence>
<gene>
    <name evidence="14" type="primary">rsmE</name>
    <name evidence="14" type="ORF">KBTEX_03418</name>
</gene>
<dbReference type="Pfam" id="PF04452">
    <property type="entry name" value="Methyltrans_RNA"/>
    <property type="match status" value="1"/>
</dbReference>
<dbReference type="InterPro" id="IPR046886">
    <property type="entry name" value="RsmE_MTase_dom"/>
</dbReference>
<dbReference type="InterPro" id="IPR006700">
    <property type="entry name" value="RsmE"/>
</dbReference>
<dbReference type="InterPro" id="IPR029026">
    <property type="entry name" value="tRNA_m1G_MTases_N"/>
</dbReference>
<keyword evidence="4" id="KW-0963">Cytoplasm</keyword>
<name>A0A5B8RGB1_9ZZZZ</name>
<dbReference type="AlphaFoldDB" id="A0A5B8RGB1"/>
<evidence type="ECO:0000256" key="7">
    <source>
        <dbReference type="ARBA" id="ARBA00022679"/>
    </source>
</evidence>
<dbReference type="PANTHER" id="PTHR30027">
    <property type="entry name" value="RIBOSOMAL RNA SMALL SUBUNIT METHYLTRANSFERASE E"/>
    <property type="match status" value="1"/>
</dbReference>
<reference evidence="14" key="1">
    <citation type="submission" date="2019-06" db="EMBL/GenBank/DDBJ databases">
        <authorList>
            <person name="Murdoch R.W."/>
            <person name="Fathepure B."/>
        </authorList>
    </citation>
    <scope>NUCLEOTIDE SEQUENCE</scope>
</reference>
<accession>A0A5B8RGB1</accession>
<dbReference type="Gene3D" id="3.40.1280.10">
    <property type="match status" value="1"/>
</dbReference>
<evidence type="ECO:0000313" key="14">
    <source>
        <dbReference type="EMBL" id="QEA07073.1"/>
    </source>
</evidence>
<dbReference type="EC" id="2.1.1.193" evidence="3"/>
<dbReference type="PANTHER" id="PTHR30027:SF3">
    <property type="entry name" value="16S RRNA (URACIL(1498)-N(3))-METHYLTRANSFERASE"/>
    <property type="match status" value="1"/>
</dbReference>
<evidence type="ECO:0000256" key="3">
    <source>
        <dbReference type="ARBA" id="ARBA00012328"/>
    </source>
</evidence>
<dbReference type="SUPFAM" id="SSF75217">
    <property type="entry name" value="alpha/beta knot"/>
    <property type="match status" value="1"/>
</dbReference>
<comment type="subcellular location">
    <subcellularLocation>
        <location evidence="1">Cytoplasm</location>
    </subcellularLocation>
</comment>
<comment type="catalytic activity">
    <reaction evidence="10">
        <text>uridine(1498) in 16S rRNA + S-adenosyl-L-methionine = N(3)-methyluridine(1498) in 16S rRNA + S-adenosyl-L-homocysteine + H(+)</text>
        <dbReference type="Rhea" id="RHEA:42920"/>
        <dbReference type="Rhea" id="RHEA-COMP:10283"/>
        <dbReference type="Rhea" id="RHEA-COMP:10284"/>
        <dbReference type="ChEBI" id="CHEBI:15378"/>
        <dbReference type="ChEBI" id="CHEBI:57856"/>
        <dbReference type="ChEBI" id="CHEBI:59789"/>
        <dbReference type="ChEBI" id="CHEBI:65315"/>
        <dbReference type="ChEBI" id="CHEBI:74502"/>
        <dbReference type="EC" id="2.1.1.193"/>
    </reaction>
</comment>
<feature type="domain" description="Ribosomal RNA small subunit methyltransferase E methyltransferase" evidence="12">
    <location>
        <begin position="77"/>
        <end position="237"/>
    </location>
</feature>
<dbReference type="Gene3D" id="2.40.240.20">
    <property type="entry name" value="Hypothetical PUA domain-like, domain 1"/>
    <property type="match status" value="1"/>
</dbReference>
<evidence type="ECO:0000256" key="6">
    <source>
        <dbReference type="ARBA" id="ARBA00022603"/>
    </source>
</evidence>
<keyword evidence="7 14" id="KW-0808">Transferase</keyword>